<sequence>MDFNRFYDNGEHAEPSSFIWPYFSASWQELRFLHQRVVDLWKLDRSFEILDLEGGFFIARFRSKEDYVRLLEGDPWIVMGHYLSISKWRPSFKPNVEEIFPPWFGHYGHRVAECSRKFNLVRHPDIIDEQSRGDKISLLILALMRFILTDREC</sequence>
<dbReference type="EMBL" id="CM044708">
    <property type="protein sequence ID" value="KAI5648978.1"/>
    <property type="molecule type" value="Genomic_DNA"/>
</dbReference>
<organism evidence="1 2">
    <name type="scientific">Catharanthus roseus</name>
    <name type="common">Madagascar periwinkle</name>
    <name type="synonym">Vinca rosea</name>
    <dbReference type="NCBI Taxonomy" id="4058"/>
    <lineage>
        <taxon>Eukaryota</taxon>
        <taxon>Viridiplantae</taxon>
        <taxon>Streptophyta</taxon>
        <taxon>Embryophyta</taxon>
        <taxon>Tracheophyta</taxon>
        <taxon>Spermatophyta</taxon>
        <taxon>Magnoliopsida</taxon>
        <taxon>eudicotyledons</taxon>
        <taxon>Gunneridae</taxon>
        <taxon>Pentapetalae</taxon>
        <taxon>asterids</taxon>
        <taxon>lamiids</taxon>
        <taxon>Gentianales</taxon>
        <taxon>Apocynaceae</taxon>
        <taxon>Rauvolfioideae</taxon>
        <taxon>Vinceae</taxon>
        <taxon>Catharanthinae</taxon>
        <taxon>Catharanthus</taxon>
    </lineage>
</organism>
<evidence type="ECO:0000313" key="1">
    <source>
        <dbReference type="EMBL" id="KAI5648978.1"/>
    </source>
</evidence>
<comment type="caution">
    <text evidence="1">The sequence shown here is derived from an EMBL/GenBank/DDBJ whole genome shotgun (WGS) entry which is preliminary data.</text>
</comment>
<proteinExistence type="predicted"/>
<evidence type="ECO:0000313" key="2">
    <source>
        <dbReference type="Proteomes" id="UP001060085"/>
    </source>
</evidence>
<accession>A0ACB9ZN00</accession>
<keyword evidence="2" id="KW-1185">Reference proteome</keyword>
<name>A0ACB9ZN00_CATRO</name>
<dbReference type="Proteomes" id="UP001060085">
    <property type="component" value="Linkage Group LG08"/>
</dbReference>
<gene>
    <name evidence="1" type="ORF">M9H77_34983</name>
</gene>
<reference evidence="2" key="1">
    <citation type="journal article" date="2023" name="Nat. Plants">
        <title>Single-cell RNA sequencing provides a high-resolution roadmap for understanding the multicellular compartmentation of specialized metabolism.</title>
        <authorList>
            <person name="Sun S."/>
            <person name="Shen X."/>
            <person name="Li Y."/>
            <person name="Li Y."/>
            <person name="Wang S."/>
            <person name="Li R."/>
            <person name="Zhang H."/>
            <person name="Shen G."/>
            <person name="Guo B."/>
            <person name="Wei J."/>
            <person name="Xu J."/>
            <person name="St-Pierre B."/>
            <person name="Chen S."/>
            <person name="Sun C."/>
        </authorList>
    </citation>
    <scope>NUCLEOTIDE SEQUENCE [LARGE SCALE GENOMIC DNA]</scope>
</reference>
<protein>
    <submittedName>
        <fullName evidence="1">Uncharacterized protein</fullName>
    </submittedName>
</protein>